<reference evidence="8 9" key="1">
    <citation type="submission" date="2020-03" db="EMBL/GenBank/DDBJ databases">
        <title>Genome sequence of strain Massilia sp. TW-1.</title>
        <authorList>
            <person name="Chaudhary D.K."/>
        </authorList>
    </citation>
    <scope>NUCLEOTIDE SEQUENCE [LARGE SCALE GENOMIC DNA]</scope>
    <source>
        <strain evidence="8 9">TW-1</strain>
    </source>
</reference>
<feature type="transmembrane region" description="Helical" evidence="6">
    <location>
        <begin position="363"/>
        <end position="384"/>
    </location>
</feature>
<dbReference type="PROSITE" id="PS50850">
    <property type="entry name" value="MFS"/>
    <property type="match status" value="1"/>
</dbReference>
<gene>
    <name evidence="8" type="ORF">HAV22_25130</name>
</gene>
<keyword evidence="2" id="KW-0813">Transport</keyword>
<dbReference type="InterPro" id="IPR036259">
    <property type="entry name" value="MFS_trans_sf"/>
</dbReference>
<feature type="transmembrane region" description="Helical" evidence="6">
    <location>
        <begin position="103"/>
        <end position="124"/>
    </location>
</feature>
<feature type="transmembrane region" description="Helical" evidence="6">
    <location>
        <begin position="268"/>
        <end position="289"/>
    </location>
</feature>
<evidence type="ECO:0000256" key="4">
    <source>
        <dbReference type="ARBA" id="ARBA00022989"/>
    </source>
</evidence>
<evidence type="ECO:0000259" key="7">
    <source>
        <dbReference type="PROSITE" id="PS50850"/>
    </source>
</evidence>
<evidence type="ECO:0000256" key="2">
    <source>
        <dbReference type="ARBA" id="ARBA00022448"/>
    </source>
</evidence>
<feature type="transmembrane region" description="Helical" evidence="6">
    <location>
        <begin position="309"/>
        <end position="327"/>
    </location>
</feature>
<feature type="transmembrane region" description="Helical" evidence="6">
    <location>
        <begin position="405"/>
        <end position="424"/>
    </location>
</feature>
<dbReference type="Gene3D" id="1.20.1250.20">
    <property type="entry name" value="MFS general substrate transporter like domains"/>
    <property type="match status" value="1"/>
</dbReference>
<dbReference type="SUPFAM" id="SSF103473">
    <property type="entry name" value="MFS general substrate transporter"/>
    <property type="match status" value="1"/>
</dbReference>
<feature type="transmembrane region" description="Helical" evidence="6">
    <location>
        <begin position="136"/>
        <end position="158"/>
    </location>
</feature>
<dbReference type="EMBL" id="JAAQOM010000018">
    <property type="protein sequence ID" value="NIA56911.1"/>
    <property type="molecule type" value="Genomic_DNA"/>
</dbReference>
<feature type="transmembrane region" description="Helical" evidence="6">
    <location>
        <begin position="49"/>
        <end position="66"/>
    </location>
</feature>
<feature type="domain" description="Major facilitator superfamily (MFS) profile" evidence="7">
    <location>
        <begin position="12"/>
        <end position="509"/>
    </location>
</feature>
<evidence type="ECO:0000313" key="8">
    <source>
        <dbReference type="EMBL" id="NIA56911.1"/>
    </source>
</evidence>
<dbReference type="Pfam" id="PF07690">
    <property type="entry name" value="MFS_1"/>
    <property type="match status" value="1"/>
</dbReference>
<protein>
    <submittedName>
        <fullName evidence="8">Multidrug efflux MFS transporter</fullName>
    </submittedName>
</protein>
<dbReference type="Proteomes" id="UP000716322">
    <property type="component" value="Unassembled WGS sequence"/>
</dbReference>
<evidence type="ECO:0000313" key="9">
    <source>
        <dbReference type="Proteomes" id="UP000716322"/>
    </source>
</evidence>
<comment type="caution">
    <text evidence="8">The sequence shown here is derived from an EMBL/GenBank/DDBJ whole genome shotgun (WGS) entry which is preliminary data.</text>
</comment>
<feature type="transmembrane region" description="Helical" evidence="6">
    <location>
        <begin position="164"/>
        <end position="190"/>
    </location>
</feature>
<evidence type="ECO:0000256" key="5">
    <source>
        <dbReference type="ARBA" id="ARBA00023136"/>
    </source>
</evidence>
<keyword evidence="3 6" id="KW-0812">Transmembrane</keyword>
<feature type="transmembrane region" description="Helical" evidence="6">
    <location>
        <begin position="202"/>
        <end position="219"/>
    </location>
</feature>
<organism evidence="8 9">
    <name type="scientific">Telluria antibiotica</name>
    <dbReference type="NCBI Taxonomy" id="2717319"/>
    <lineage>
        <taxon>Bacteria</taxon>
        <taxon>Pseudomonadati</taxon>
        <taxon>Pseudomonadota</taxon>
        <taxon>Betaproteobacteria</taxon>
        <taxon>Burkholderiales</taxon>
        <taxon>Oxalobacteraceae</taxon>
        <taxon>Telluria group</taxon>
        <taxon>Telluria</taxon>
    </lineage>
</organism>
<feature type="transmembrane region" description="Helical" evidence="6">
    <location>
        <begin position="225"/>
        <end position="247"/>
    </location>
</feature>
<dbReference type="InterPro" id="IPR020846">
    <property type="entry name" value="MFS_dom"/>
</dbReference>
<dbReference type="InterPro" id="IPR011701">
    <property type="entry name" value="MFS"/>
</dbReference>
<feature type="transmembrane region" description="Helical" evidence="6">
    <location>
        <begin position="487"/>
        <end position="508"/>
    </location>
</feature>
<sequence>MEILPPKHPRLLLLTIFLLTGTEYLQSGMIAFGAGPIMGEIGAAPEEFSLISALYACVAVAAICKQRWLAERLGWRRFVLCSLAVFICGAAVCASSETTAQFMAGRIVMALGGGTFMTSSRLLVNLFPPSPSRFTGIRFFATALALGSASGPFLASVAVSNDGWQWIFVLLIGLAVLIALLACLCLPAAVPPYELRTQSHPVLLMALVAGSFFLLYAFQRSYYDFYSDAAMLLGAAGLGMLALGYFVRAMHAGDRPLLHLRELRNTRYLTGVALFTFCYTLMGATNYIMPAVLQRGLGYAWATIGPVQATGLGATVLTWAFMAFVVPKRPAPKQYYLVGFLALAVFGWRVASLSPDANLWSDFVPALACYGVFVMLVLATTAMHTFREVQHHETVFSHAQQVKNMLAQFGSSLGIALATAGLQARTASHYTVLNGRFMAGDPAYGQALHALTESLSRHGAAQPAAVAAASLAQSLGQQATLLAGLDYFWLLGYVGLAGAGIMLAQRVLK</sequence>
<dbReference type="PANTHER" id="PTHR42718">
    <property type="entry name" value="MAJOR FACILITATOR SUPERFAMILY MULTIDRUG TRANSPORTER MFSC"/>
    <property type="match status" value="1"/>
</dbReference>
<dbReference type="RefSeq" id="WP_166862995.1">
    <property type="nucleotide sequence ID" value="NZ_JAAQOM010000018.1"/>
</dbReference>
<comment type="subcellular location">
    <subcellularLocation>
        <location evidence="1">Membrane</location>
        <topology evidence="1">Multi-pass membrane protein</topology>
    </subcellularLocation>
</comment>
<keyword evidence="4 6" id="KW-1133">Transmembrane helix</keyword>
<name>A0ABX0PHZ6_9BURK</name>
<evidence type="ECO:0000256" key="3">
    <source>
        <dbReference type="ARBA" id="ARBA00022692"/>
    </source>
</evidence>
<proteinExistence type="predicted"/>
<keyword evidence="9" id="KW-1185">Reference proteome</keyword>
<dbReference type="PANTHER" id="PTHR42718:SF9">
    <property type="entry name" value="MAJOR FACILITATOR SUPERFAMILY MULTIDRUG TRANSPORTER MFSC"/>
    <property type="match status" value="1"/>
</dbReference>
<feature type="transmembrane region" description="Helical" evidence="6">
    <location>
        <begin position="78"/>
        <end position="97"/>
    </location>
</feature>
<evidence type="ECO:0000256" key="6">
    <source>
        <dbReference type="SAM" id="Phobius"/>
    </source>
</evidence>
<accession>A0ABX0PHZ6</accession>
<feature type="transmembrane region" description="Helical" evidence="6">
    <location>
        <begin position="334"/>
        <end position="351"/>
    </location>
</feature>
<keyword evidence="5 6" id="KW-0472">Membrane</keyword>
<evidence type="ECO:0000256" key="1">
    <source>
        <dbReference type="ARBA" id="ARBA00004141"/>
    </source>
</evidence>